<dbReference type="GO" id="GO:0016020">
    <property type="term" value="C:membrane"/>
    <property type="evidence" value="ECO:0007669"/>
    <property type="project" value="InterPro"/>
</dbReference>
<dbReference type="InterPro" id="IPR010559">
    <property type="entry name" value="Sig_transdc_His_kin_internal"/>
</dbReference>
<dbReference type="OrthoDB" id="9809908at2"/>
<comment type="caution">
    <text evidence="3">The sequence shown here is derived from an EMBL/GenBank/DDBJ whole genome shotgun (WGS) entry which is preliminary data.</text>
</comment>
<keyword evidence="1" id="KW-0472">Membrane</keyword>
<feature type="transmembrane region" description="Helical" evidence="1">
    <location>
        <begin position="131"/>
        <end position="151"/>
    </location>
</feature>
<sequence length="348" mass="39820">MKRQYKRSFFRPDTLGYHIKLISVSAALILIVSLLQSSPVFSEGHIVGFILILLQVEFFTWLGVSLFRSLPGESGKDVTRKILKRFIWFYLICFVAAAIIFTLVTAGLFLWHGDSLSGLFPHLIHQELKGWLIGTNFGLLGGTLIFFYIQWNDAMKREQKLREENLIFQNQTLKNQVNPHFLFNSLNTLSSLVNTNPELAEQFTDKLAQIYRYILENSSKDTVSLSEELAFIEDYFYLHKIRDENKIDLNINIPDTDGHTILPVSLQLLIENALKHNMATRENPLQINLVLEDKSIAVSNNKQPMATLPHSVGTGLKNLAERVRLSTGKELIIEDNRETFTVKIPLMQ</sequence>
<evidence type="ECO:0000256" key="1">
    <source>
        <dbReference type="SAM" id="Phobius"/>
    </source>
</evidence>
<dbReference type="RefSeq" id="WP_025864280.1">
    <property type="nucleotide sequence ID" value="NZ_BLAX01000001.1"/>
</dbReference>
<dbReference type="Pfam" id="PF06580">
    <property type="entry name" value="His_kinase"/>
    <property type="match status" value="1"/>
</dbReference>
<proteinExistence type="predicted"/>
<dbReference type="AlphaFoldDB" id="A0A5M4B1Q9"/>
<dbReference type="PANTHER" id="PTHR34220:SF7">
    <property type="entry name" value="SENSOR HISTIDINE KINASE YPDA"/>
    <property type="match status" value="1"/>
</dbReference>
<dbReference type="PANTHER" id="PTHR34220">
    <property type="entry name" value="SENSOR HISTIDINE KINASE YPDA"/>
    <property type="match status" value="1"/>
</dbReference>
<gene>
    <name evidence="3" type="ORF">PbJCM13498_25960</name>
</gene>
<protein>
    <recommendedName>
        <fullName evidence="2">Signal transduction histidine kinase internal region domain-containing protein</fullName>
    </recommendedName>
</protein>
<dbReference type="InterPro" id="IPR036890">
    <property type="entry name" value="HATPase_C_sf"/>
</dbReference>
<evidence type="ECO:0000259" key="2">
    <source>
        <dbReference type="Pfam" id="PF06580"/>
    </source>
</evidence>
<organism evidence="3 4">
    <name type="scientific">Prolixibacter bellariivorans</name>
    <dbReference type="NCBI Taxonomy" id="314319"/>
    <lineage>
        <taxon>Bacteria</taxon>
        <taxon>Pseudomonadati</taxon>
        <taxon>Bacteroidota</taxon>
        <taxon>Bacteroidia</taxon>
        <taxon>Marinilabiliales</taxon>
        <taxon>Prolixibacteraceae</taxon>
        <taxon>Prolixibacter</taxon>
    </lineage>
</organism>
<keyword evidence="1" id="KW-0812">Transmembrane</keyword>
<dbReference type="Proteomes" id="UP000391834">
    <property type="component" value="Unassembled WGS sequence"/>
</dbReference>
<keyword evidence="4" id="KW-1185">Reference proteome</keyword>
<name>A0A5M4B1Q9_9BACT</name>
<dbReference type="Gene3D" id="3.30.565.10">
    <property type="entry name" value="Histidine kinase-like ATPase, C-terminal domain"/>
    <property type="match status" value="1"/>
</dbReference>
<feature type="domain" description="Signal transduction histidine kinase internal region" evidence="2">
    <location>
        <begin position="170"/>
        <end position="246"/>
    </location>
</feature>
<dbReference type="InterPro" id="IPR050640">
    <property type="entry name" value="Bact_2-comp_sensor_kinase"/>
</dbReference>
<keyword evidence="1" id="KW-1133">Transmembrane helix</keyword>
<feature type="transmembrane region" description="Helical" evidence="1">
    <location>
        <begin position="21"/>
        <end position="40"/>
    </location>
</feature>
<reference evidence="3 4" key="1">
    <citation type="submission" date="2019-10" db="EMBL/GenBank/DDBJ databases">
        <title>Prolixibacter strains distinguished by the presence of nitrate reductase genes were adept at nitrate-dependent anaerobic corrosion of metallic iron and carbon steel.</title>
        <authorList>
            <person name="Iino T."/>
            <person name="Shono N."/>
            <person name="Ito K."/>
            <person name="Nakamura R."/>
            <person name="Sueoka K."/>
            <person name="Harayama S."/>
            <person name="Ohkuma M."/>
        </authorList>
    </citation>
    <scope>NUCLEOTIDE SEQUENCE [LARGE SCALE GENOMIC DNA]</scope>
    <source>
        <strain evidence="3 4">JCM 13498</strain>
    </source>
</reference>
<feature type="transmembrane region" description="Helical" evidence="1">
    <location>
        <begin position="87"/>
        <end position="111"/>
    </location>
</feature>
<dbReference type="EMBL" id="BLAX01000001">
    <property type="protein sequence ID" value="GET33733.1"/>
    <property type="molecule type" value="Genomic_DNA"/>
</dbReference>
<feature type="transmembrane region" description="Helical" evidence="1">
    <location>
        <begin position="46"/>
        <end position="67"/>
    </location>
</feature>
<evidence type="ECO:0000313" key="3">
    <source>
        <dbReference type="EMBL" id="GET33733.1"/>
    </source>
</evidence>
<accession>A0A5M4B1Q9</accession>
<dbReference type="GO" id="GO:0000155">
    <property type="term" value="F:phosphorelay sensor kinase activity"/>
    <property type="evidence" value="ECO:0007669"/>
    <property type="project" value="InterPro"/>
</dbReference>
<evidence type="ECO:0000313" key="4">
    <source>
        <dbReference type="Proteomes" id="UP000391834"/>
    </source>
</evidence>